<feature type="compositionally biased region" description="Basic and acidic residues" evidence="2">
    <location>
        <begin position="96"/>
        <end position="114"/>
    </location>
</feature>
<dbReference type="GO" id="GO:0005261">
    <property type="term" value="F:monoatomic cation channel activity"/>
    <property type="evidence" value="ECO:0007669"/>
    <property type="project" value="TreeGrafter"/>
</dbReference>
<feature type="transmembrane region" description="Helical" evidence="3">
    <location>
        <begin position="149"/>
        <end position="169"/>
    </location>
</feature>
<keyword evidence="3" id="KW-1133">Transmembrane helix</keyword>
<evidence type="ECO:0000313" key="5">
    <source>
        <dbReference type="Proteomes" id="UP000037460"/>
    </source>
</evidence>
<keyword evidence="3" id="KW-0812">Transmembrane</keyword>
<sequence length="722" mass="79834">MASLIRYDEDDGQVSPIGEDPELLLGALAEALNLKEFEKKKARAALDVEAEKKRLEVEKESALQKALAEAARAKAKEEWAAQRAAQEARSGAGVVDPRHQRSPDQRSPEDLRDLPPKKAFKSVAVNVMEMDDKRGVAKRPKSGFYSVPLVKYCMRAVSHVLFLCLYFEVLTHLLTVDQLWAMSPRLPPLTWAELMLIVWSLTLGYEHRQRDYLMKTYGLIADSWLKSLVNTAHMVMNAAIGLRLVTRIPGFEFASAYTAYQTLVSFDAVLMCCETFTFMWTSHNFGILAITLVQMMIDLSLFLVFFSVIIVGFCFALVGLSETAGEHDLLSAATFEDIKSAGHTLSGAAVAAASVASDSIRAGITSASASGGRRLSVDATDSVDRRLLSAIDMLGGGGGGGGGVQTEPLALYWQPFWYMYAEFDIDVLRQVPFALPLMWVYVLLANVVLVNMLIAMFADTYTRIKRNAEVEYQYQHYLHIFEYQHVVHHLPPPFNAPMLLWDACRACFRSTEALERLVRMDFGAFPEREYLELYGAAPLLHGAGSSGSSTLSRKYVQRFLKARAEVTNQTSQAALVRRIEQMVDDLEESLQHEFEHISNSLVAQRDETNRKFKYIVAAVDRAARGEVAKSSQHVLRERPDAPVGLLLRGEPVKTAEERLAAHDGAGSGLRSAVVGAAADATTASRSTAGERAGDGKHYAEQLDRCQPRVLMGASTVRLRALG</sequence>
<dbReference type="EMBL" id="JWZX01003284">
    <property type="protein sequence ID" value="KOO22356.1"/>
    <property type="molecule type" value="Genomic_DNA"/>
</dbReference>
<feature type="region of interest" description="Disordered" evidence="2">
    <location>
        <begin position="79"/>
        <end position="114"/>
    </location>
</feature>
<comment type="caution">
    <text evidence="4">The sequence shown here is derived from an EMBL/GenBank/DDBJ whole genome shotgun (WGS) entry which is preliminary data.</text>
</comment>
<name>A0A0M0J6X8_9EUKA</name>
<gene>
    <name evidence="4" type="ORF">Ctob_002099</name>
</gene>
<accession>A0A0M0J6X8</accession>
<dbReference type="PANTHER" id="PTHR13800:SF1">
    <property type="entry name" value="TRANSIENT RECEPTOR POTENTIAL CATION CHANNEL TRPM"/>
    <property type="match status" value="1"/>
</dbReference>
<dbReference type="InterPro" id="IPR050927">
    <property type="entry name" value="TRPM"/>
</dbReference>
<evidence type="ECO:0000256" key="1">
    <source>
        <dbReference type="SAM" id="Coils"/>
    </source>
</evidence>
<dbReference type="Proteomes" id="UP000037460">
    <property type="component" value="Unassembled WGS sequence"/>
</dbReference>
<protein>
    <recommendedName>
        <fullName evidence="6">Ion transport domain-containing protein</fullName>
    </recommendedName>
</protein>
<keyword evidence="3" id="KW-0472">Membrane</keyword>
<evidence type="ECO:0000256" key="2">
    <source>
        <dbReference type="SAM" id="MobiDB-lite"/>
    </source>
</evidence>
<evidence type="ECO:0008006" key="6">
    <source>
        <dbReference type="Google" id="ProtNLM"/>
    </source>
</evidence>
<reference evidence="5" key="1">
    <citation type="journal article" date="2015" name="PLoS Genet.">
        <title>Genome Sequence and Transcriptome Analyses of Chrysochromulina tobin: Metabolic Tools for Enhanced Algal Fitness in the Prominent Order Prymnesiales (Haptophyceae).</title>
        <authorList>
            <person name="Hovde B.T."/>
            <person name="Deodato C.R."/>
            <person name="Hunsperger H.M."/>
            <person name="Ryken S.A."/>
            <person name="Yost W."/>
            <person name="Jha R.K."/>
            <person name="Patterson J."/>
            <person name="Monnat R.J. Jr."/>
            <person name="Barlow S.B."/>
            <person name="Starkenburg S.R."/>
            <person name="Cattolico R.A."/>
        </authorList>
    </citation>
    <scope>NUCLEOTIDE SEQUENCE</scope>
    <source>
        <strain evidence="5">CCMP291</strain>
    </source>
</reference>
<keyword evidence="5" id="KW-1185">Reference proteome</keyword>
<feature type="transmembrane region" description="Helical" evidence="3">
    <location>
        <begin position="189"/>
        <end position="205"/>
    </location>
</feature>
<feature type="compositionally biased region" description="Low complexity" evidence="2">
    <location>
        <begin position="81"/>
        <end position="93"/>
    </location>
</feature>
<dbReference type="PANTHER" id="PTHR13800">
    <property type="entry name" value="TRANSIENT RECEPTOR POTENTIAL CATION CHANNEL, SUBFAMILY M, MEMBER 6"/>
    <property type="match status" value="1"/>
</dbReference>
<dbReference type="AlphaFoldDB" id="A0A0M0J6X8"/>
<dbReference type="GO" id="GO:0005886">
    <property type="term" value="C:plasma membrane"/>
    <property type="evidence" value="ECO:0007669"/>
    <property type="project" value="TreeGrafter"/>
</dbReference>
<organism evidence="4 5">
    <name type="scientific">Chrysochromulina tobinii</name>
    <dbReference type="NCBI Taxonomy" id="1460289"/>
    <lineage>
        <taxon>Eukaryota</taxon>
        <taxon>Haptista</taxon>
        <taxon>Haptophyta</taxon>
        <taxon>Prymnesiophyceae</taxon>
        <taxon>Prymnesiales</taxon>
        <taxon>Chrysochromulinaceae</taxon>
        <taxon>Chrysochromulina</taxon>
    </lineage>
</organism>
<feature type="transmembrane region" description="Helical" evidence="3">
    <location>
        <begin position="299"/>
        <end position="320"/>
    </location>
</feature>
<evidence type="ECO:0000313" key="4">
    <source>
        <dbReference type="EMBL" id="KOO22356.1"/>
    </source>
</evidence>
<dbReference type="GO" id="GO:0030001">
    <property type="term" value="P:metal ion transport"/>
    <property type="evidence" value="ECO:0007669"/>
    <property type="project" value="TreeGrafter"/>
</dbReference>
<keyword evidence="1" id="KW-0175">Coiled coil</keyword>
<feature type="coiled-coil region" evidence="1">
    <location>
        <begin position="34"/>
        <end position="65"/>
    </location>
</feature>
<proteinExistence type="predicted"/>
<evidence type="ECO:0000256" key="3">
    <source>
        <dbReference type="SAM" id="Phobius"/>
    </source>
</evidence>
<feature type="transmembrane region" description="Helical" evidence="3">
    <location>
        <begin position="438"/>
        <end position="458"/>
    </location>
</feature>